<gene>
    <name evidence="2" type="ORF">LMG32879_003206</name>
</gene>
<dbReference type="Proteomes" id="UP001176960">
    <property type="component" value="Unassembled WGS sequence"/>
</dbReference>
<dbReference type="EMBL" id="CATKSH010000050">
    <property type="protein sequence ID" value="CAI9122345.1"/>
    <property type="molecule type" value="Genomic_DNA"/>
</dbReference>
<organism evidence="2 3">
    <name type="scientific">Brytella acorum</name>
    <dbReference type="NCBI Taxonomy" id="2959299"/>
    <lineage>
        <taxon>Bacteria</taxon>
        <taxon>Pseudomonadati</taxon>
        <taxon>Pseudomonadota</taxon>
        <taxon>Alphaproteobacteria</taxon>
        <taxon>Acetobacterales</taxon>
        <taxon>Acetobacteraceae</taxon>
        <taxon>Brytella</taxon>
    </lineage>
</organism>
<dbReference type="AlphaFoldDB" id="A0AA35VDU5"/>
<dbReference type="Pfam" id="PF13403">
    <property type="entry name" value="Hint_2"/>
    <property type="match status" value="1"/>
</dbReference>
<proteinExistence type="predicted"/>
<comment type="caution">
    <text evidence="2">The sequence shown here is derived from an EMBL/GenBank/DDBJ whole genome shotgun (WGS) entry which is preliminary data.</text>
</comment>
<sequence>MDSSSIAHTSFVVEAGGSLEIETGVSPVAIGGLTVNGGTVTTSSVLNSNSTISITNGGNLTFSNVSDSSDVQTHLSSDATGVINFDNSSMTLGSVSNNGINGNVNISNGSSVSTQDSSTNIYGTISVSASTFVDRAQLNNTSNPALILNAGATVTLSTGTYPSDGAVVDYGTGNSTLILPDNQYAANKVAITNLKAGDSVGVDGQAVTSATLTSDNIFLSTSSVTIAAKSVAYASSYAQAPQEGTSVTIEPDKQERATVCFLAGSLIHTPSGAVAIESLSAGDELVAYVNGAETIRCVVWAGQAHCTVRPHLPDDEAGWPVRILKDAIADGVPCKDLLITAEHSLFFNGRLVPARMLVNGRSIFYDKSITSYDYYHVETEQHSIIMADGMLTESYLDTGNRRSFQQNGKVVSLGGSRNLSWANDAAAPLGVSREFVEPLFRQAEARAKQAAIASREAAPALIDDADLHLETDNGMVIRSVREANGRVMFMIPTGVKNVRIVSHASRPSDVIGPFVDDRRYFGVAVGEIMLFEAGRSHMLTAHLTEQDLDGWNTLEWEDTRWTSGSAFLPLGKRHPNSVALLAVQIKKAGPYLVTDTTTADRAITA</sequence>
<dbReference type="RefSeq" id="WP_289843967.1">
    <property type="nucleotide sequence ID" value="NZ_CATKSH010000050.1"/>
</dbReference>
<dbReference type="InterPro" id="IPR036844">
    <property type="entry name" value="Hint_dom_sf"/>
</dbReference>
<protein>
    <submittedName>
        <fullName evidence="2">Hint domain-containing protein</fullName>
    </submittedName>
</protein>
<dbReference type="InterPro" id="IPR028992">
    <property type="entry name" value="Hedgehog/Intein_dom"/>
</dbReference>
<feature type="domain" description="Hedgehog/Intein (Hint)" evidence="1">
    <location>
        <begin position="259"/>
        <end position="398"/>
    </location>
</feature>
<name>A0AA35VDU5_9PROT</name>
<dbReference type="SUPFAM" id="SSF51294">
    <property type="entry name" value="Hedgehog/intein (Hint) domain"/>
    <property type="match status" value="1"/>
</dbReference>
<keyword evidence="3" id="KW-1185">Reference proteome</keyword>
<reference evidence="2" key="1">
    <citation type="submission" date="2023-03" db="EMBL/GenBank/DDBJ databases">
        <authorList>
            <person name="Cleenwerck I."/>
        </authorList>
    </citation>
    <scope>NUCLEOTIDE SEQUENCE</scope>
    <source>
        <strain evidence="2">LMG 32879</strain>
    </source>
</reference>
<dbReference type="Gene3D" id="2.170.16.10">
    <property type="entry name" value="Hedgehog/Intein (Hint) domain"/>
    <property type="match status" value="1"/>
</dbReference>
<accession>A0AA35VDU5</accession>
<evidence type="ECO:0000313" key="3">
    <source>
        <dbReference type="Proteomes" id="UP001176960"/>
    </source>
</evidence>
<evidence type="ECO:0000313" key="2">
    <source>
        <dbReference type="EMBL" id="CAI9122345.1"/>
    </source>
</evidence>
<evidence type="ECO:0000259" key="1">
    <source>
        <dbReference type="Pfam" id="PF13403"/>
    </source>
</evidence>